<dbReference type="EMBL" id="CAUYUE010000004">
    <property type="protein sequence ID" value="CAK0769250.1"/>
    <property type="molecule type" value="Genomic_DNA"/>
</dbReference>
<dbReference type="Proteomes" id="UP001314263">
    <property type="component" value="Unassembled WGS sequence"/>
</dbReference>
<gene>
    <name evidence="2" type="ORF">CVIRNUC_003647</name>
</gene>
<dbReference type="AlphaFoldDB" id="A0AAV1I159"/>
<dbReference type="Gene3D" id="1.10.287.1490">
    <property type="match status" value="1"/>
</dbReference>
<sequence>MLGRKKRETAEAEMRVTSIASTLDELRNSVERFRADTDGKLARHGERLEMDATLHREARAEFDQTKQALDGMREHLCTLHSEVAGIREKSDSTGRSMDHLLDDAYISMESHGERLKGISESLAAKTALLEETQGNCVDLCDRLTDLETRHEDLLAAWNAEIPALKRRCGAQRDPDEDSIPEEPLLESRQDSHRSCPMYQRDAKGRHPRSKVSDTDAIVGEIERAPGESRLDAAAFTSDDTKQIRQRQTGGPQYRANDFTPYRRL</sequence>
<feature type="compositionally biased region" description="Basic and acidic residues" evidence="1">
    <location>
        <begin position="220"/>
        <end position="230"/>
    </location>
</feature>
<protein>
    <submittedName>
        <fullName evidence="2">Uncharacterized protein</fullName>
    </submittedName>
</protein>
<accession>A0AAV1I159</accession>
<feature type="region of interest" description="Disordered" evidence="1">
    <location>
        <begin position="168"/>
        <end position="264"/>
    </location>
</feature>
<evidence type="ECO:0000313" key="3">
    <source>
        <dbReference type="Proteomes" id="UP001314263"/>
    </source>
</evidence>
<evidence type="ECO:0000256" key="1">
    <source>
        <dbReference type="SAM" id="MobiDB-lite"/>
    </source>
</evidence>
<proteinExistence type="predicted"/>
<comment type="caution">
    <text evidence="2">The sequence shown here is derived from an EMBL/GenBank/DDBJ whole genome shotgun (WGS) entry which is preliminary data.</text>
</comment>
<reference evidence="2 3" key="1">
    <citation type="submission" date="2023-10" db="EMBL/GenBank/DDBJ databases">
        <authorList>
            <person name="Maclean D."/>
            <person name="Macfadyen A."/>
        </authorList>
    </citation>
    <scope>NUCLEOTIDE SEQUENCE [LARGE SCALE GENOMIC DNA]</scope>
</reference>
<keyword evidence="3" id="KW-1185">Reference proteome</keyword>
<feature type="compositionally biased region" description="Acidic residues" evidence="1">
    <location>
        <begin position="174"/>
        <end position="184"/>
    </location>
</feature>
<organism evidence="2 3">
    <name type="scientific">Coccomyxa viridis</name>
    <dbReference type="NCBI Taxonomy" id="1274662"/>
    <lineage>
        <taxon>Eukaryota</taxon>
        <taxon>Viridiplantae</taxon>
        <taxon>Chlorophyta</taxon>
        <taxon>core chlorophytes</taxon>
        <taxon>Trebouxiophyceae</taxon>
        <taxon>Trebouxiophyceae incertae sedis</taxon>
        <taxon>Coccomyxaceae</taxon>
        <taxon>Coccomyxa</taxon>
    </lineage>
</organism>
<name>A0AAV1I159_9CHLO</name>
<evidence type="ECO:0000313" key="2">
    <source>
        <dbReference type="EMBL" id="CAK0769250.1"/>
    </source>
</evidence>